<dbReference type="InterPro" id="IPR002818">
    <property type="entry name" value="DJ-1/PfpI"/>
</dbReference>
<keyword evidence="3" id="KW-0378">Hydrolase</keyword>
<keyword evidence="4" id="KW-1185">Reference proteome</keyword>
<dbReference type="Pfam" id="PF01965">
    <property type="entry name" value="DJ-1_PfpI"/>
    <property type="match status" value="1"/>
</dbReference>
<dbReference type="InterPro" id="IPR029062">
    <property type="entry name" value="Class_I_gatase-like"/>
</dbReference>
<dbReference type="PANTHER" id="PTHR42733">
    <property type="entry name" value="DJ-1 PROTEIN"/>
    <property type="match status" value="1"/>
</dbReference>
<dbReference type="GO" id="GO:0008233">
    <property type="term" value="F:peptidase activity"/>
    <property type="evidence" value="ECO:0007669"/>
    <property type="project" value="UniProtKB-KW"/>
</dbReference>
<sequence length="168" mass="17974">MARVAFIVDDVFEDSEFQEPYDHVKEAGHEAVIVGLSAGKEITGKKGSKVTVEKGSTDVSADEFDAVVVPGGYSPDKVRTDANLVSLVRQAYEDGKPVAAICHAGWMLAEADILRGKTVTSYHSIRTDLINAGANWVDEELVTDGNLITSRTPKDLPAFNAALVAAIK</sequence>
<dbReference type="InterPro" id="IPR006286">
    <property type="entry name" value="C56_PfpI-like"/>
</dbReference>
<dbReference type="RefSeq" id="WP_162453622.1">
    <property type="nucleotide sequence ID" value="NZ_WLZY01000015.1"/>
</dbReference>
<reference evidence="3 4" key="1">
    <citation type="submission" date="2019-11" db="EMBL/GenBank/DDBJ databases">
        <authorList>
            <person name="Li X.-J."/>
            <person name="Feng X.-M."/>
        </authorList>
    </citation>
    <scope>NUCLEOTIDE SEQUENCE [LARGE SCALE GENOMIC DNA]</scope>
    <source>
        <strain evidence="3 4">XMNu-373</strain>
    </source>
</reference>
<comment type="caution">
    <text evidence="3">The sequence shown here is derived from an EMBL/GenBank/DDBJ whole genome shotgun (WGS) entry which is preliminary data.</text>
</comment>
<keyword evidence="3" id="KW-0645">Protease</keyword>
<proteinExistence type="inferred from homology"/>
<evidence type="ECO:0000259" key="2">
    <source>
        <dbReference type="Pfam" id="PF01965"/>
    </source>
</evidence>
<dbReference type="EMBL" id="WLZY01000015">
    <property type="protein sequence ID" value="NDL60913.1"/>
    <property type="molecule type" value="Genomic_DNA"/>
</dbReference>
<dbReference type="Proteomes" id="UP000460435">
    <property type="component" value="Unassembled WGS sequence"/>
</dbReference>
<dbReference type="Gene3D" id="3.40.50.880">
    <property type="match status" value="1"/>
</dbReference>
<dbReference type="PANTHER" id="PTHR42733:SF12">
    <property type="entry name" value="PROTEINASE"/>
    <property type="match status" value="1"/>
</dbReference>
<accession>A0A7K3MC93</accession>
<evidence type="ECO:0000313" key="4">
    <source>
        <dbReference type="Proteomes" id="UP000460435"/>
    </source>
</evidence>
<dbReference type="SUPFAM" id="SSF52317">
    <property type="entry name" value="Class I glutamine amidotransferase-like"/>
    <property type="match status" value="1"/>
</dbReference>
<comment type="similarity">
    <text evidence="1">Belongs to the peptidase C56 family.</text>
</comment>
<dbReference type="CDD" id="cd03134">
    <property type="entry name" value="GATase1_PfpI_like"/>
    <property type="match status" value="1"/>
</dbReference>
<protein>
    <submittedName>
        <fullName evidence="3">DJ-1/PfpI/YhbO family deglycase/protease</fullName>
    </submittedName>
</protein>
<dbReference type="AlphaFoldDB" id="A0A7K3MC93"/>
<dbReference type="GO" id="GO:0006508">
    <property type="term" value="P:proteolysis"/>
    <property type="evidence" value="ECO:0007669"/>
    <property type="project" value="UniProtKB-KW"/>
</dbReference>
<dbReference type="NCBIfam" id="TIGR01382">
    <property type="entry name" value="PfpI"/>
    <property type="match status" value="1"/>
</dbReference>
<gene>
    <name evidence="3" type="ORF">F7O44_27945</name>
</gene>
<organism evidence="3 4">
    <name type="scientific">Phytoactinopolyspora mesophila</name>
    <dbReference type="NCBI Taxonomy" id="2650750"/>
    <lineage>
        <taxon>Bacteria</taxon>
        <taxon>Bacillati</taxon>
        <taxon>Actinomycetota</taxon>
        <taxon>Actinomycetes</taxon>
        <taxon>Jiangellales</taxon>
        <taxon>Jiangellaceae</taxon>
        <taxon>Phytoactinopolyspora</taxon>
    </lineage>
</organism>
<evidence type="ECO:0000313" key="3">
    <source>
        <dbReference type="EMBL" id="NDL60913.1"/>
    </source>
</evidence>
<feature type="domain" description="DJ-1/PfpI" evidence="2">
    <location>
        <begin position="3"/>
        <end position="165"/>
    </location>
</feature>
<evidence type="ECO:0000256" key="1">
    <source>
        <dbReference type="ARBA" id="ARBA00008542"/>
    </source>
</evidence>
<dbReference type="PROSITE" id="PS51276">
    <property type="entry name" value="PEPTIDASE_C56_PFPI"/>
    <property type="match status" value="1"/>
</dbReference>
<name>A0A7K3MC93_9ACTN</name>